<dbReference type="InterPro" id="IPR036397">
    <property type="entry name" value="RNaseH_sf"/>
</dbReference>
<dbReference type="InterPro" id="IPR052709">
    <property type="entry name" value="Transposase-MT_Hybrid"/>
</dbReference>
<sequence length="423" mass="48878">MASTPLISSARTVTDRTRLGAAATMARLVYRLILVDYFRPDLRPPRHPSPPAATRRQLRSFYLFDPTWQPFVRLTCAVFVFVERFCRVARATDDRAEPAFVRGARPPRAPYFTLDRQFGRISGYWHSRARFARFYDAIKSGRAPPAPPAPHVLHRFDKQTTGIYLSSLAIFFFLLRVLWTPAEFMDSVLVVRPRNRSGRNSICRSRPRIEGNSAPIAALRRRRGNAAFRRPPRRRFACSPRPLSVRLRLAFHAFETPFFAIVYNWFNEFKRGRTNLTDDLHEGPPFTATAEDNISAVWLMIETDKREAFIRRIPYNLIKTQKYHRVNWCLEIMQRFAGGDLDSVYDMVTDTEILAHPPFSPNLVPRNFTLFPKIKEKVCRKWFTDADAVAAHEKAVEATFKCSERNFDPTGCPKDTSLVLYAI</sequence>
<dbReference type="OrthoDB" id="10017160at2759"/>
<protein>
    <recommendedName>
        <fullName evidence="3">Mariner Mos1 transposase</fullName>
    </recommendedName>
</protein>
<evidence type="ECO:0008006" key="3">
    <source>
        <dbReference type="Google" id="ProtNLM"/>
    </source>
</evidence>
<evidence type="ECO:0000313" key="1">
    <source>
        <dbReference type="EMBL" id="GBP79633.1"/>
    </source>
</evidence>
<dbReference type="PANTHER" id="PTHR46060:SF1">
    <property type="entry name" value="MARINER MOS1 TRANSPOSASE-LIKE PROTEIN"/>
    <property type="match status" value="1"/>
</dbReference>
<dbReference type="PANTHER" id="PTHR46060">
    <property type="entry name" value="MARINER MOS1 TRANSPOSASE-LIKE PROTEIN"/>
    <property type="match status" value="1"/>
</dbReference>
<evidence type="ECO:0000313" key="2">
    <source>
        <dbReference type="Proteomes" id="UP000299102"/>
    </source>
</evidence>
<proteinExistence type="predicted"/>
<dbReference type="Proteomes" id="UP000299102">
    <property type="component" value="Unassembled WGS sequence"/>
</dbReference>
<dbReference type="GO" id="GO:0003676">
    <property type="term" value="F:nucleic acid binding"/>
    <property type="evidence" value="ECO:0007669"/>
    <property type="project" value="InterPro"/>
</dbReference>
<dbReference type="AlphaFoldDB" id="A0A4C1YXD8"/>
<dbReference type="EMBL" id="BGZK01001422">
    <property type="protein sequence ID" value="GBP79633.1"/>
    <property type="molecule type" value="Genomic_DNA"/>
</dbReference>
<reference evidence="1 2" key="1">
    <citation type="journal article" date="2019" name="Commun. Biol.">
        <title>The bagworm genome reveals a unique fibroin gene that provides high tensile strength.</title>
        <authorList>
            <person name="Kono N."/>
            <person name="Nakamura H."/>
            <person name="Ohtoshi R."/>
            <person name="Tomita M."/>
            <person name="Numata K."/>
            <person name="Arakawa K."/>
        </authorList>
    </citation>
    <scope>NUCLEOTIDE SEQUENCE [LARGE SCALE GENOMIC DNA]</scope>
</reference>
<keyword evidence="2" id="KW-1185">Reference proteome</keyword>
<organism evidence="1 2">
    <name type="scientific">Eumeta variegata</name>
    <name type="common">Bagworm moth</name>
    <name type="synonym">Eumeta japonica</name>
    <dbReference type="NCBI Taxonomy" id="151549"/>
    <lineage>
        <taxon>Eukaryota</taxon>
        <taxon>Metazoa</taxon>
        <taxon>Ecdysozoa</taxon>
        <taxon>Arthropoda</taxon>
        <taxon>Hexapoda</taxon>
        <taxon>Insecta</taxon>
        <taxon>Pterygota</taxon>
        <taxon>Neoptera</taxon>
        <taxon>Endopterygota</taxon>
        <taxon>Lepidoptera</taxon>
        <taxon>Glossata</taxon>
        <taxon>Ditrysia</taxon>
        <taxon>Tineoidea</taxon>
        <taxon>Psychidae</taxon>
        <taxon>Oiketicinae</taxon>
        <taxon>Eumeta</taxon>
    </lineage>
</organism>
<dbReference type="Gene3D" id="3.30.420.10">
    <property type="entry name" value="Ribonuclease H-like superfamily/Ribonuclease H"/>
    <property type="match status" value="1"/>
</dbReference>
<name>A0A4C1YXD8_EUMVA</name>
<comment type="caution">
    <text evidence="1">The sequence shown here is derived from an EMBL/GenBank/DDBJ whole genome shotgun (WGS) entry which is preliminary data.</text>
</comment>
<gene>
    <name evidence="1" type="ORF">EVAR_45589_1</name>
</gene>
<accession>A0A4C1YXD8</accession>